<dbReference type="PRINTS" id="PR01575">
    <property type="entry name" value="FFH4HYDRLASE"/>
</dbReference>
<dbReference type="PANTHER" id="PTHR42706">
    <property type="entry name" value="FORMYLTETRAHYDROFOLATE DEFORMYLASE"/>
    <property type="match status" value="1"/>
</dbReference>
<organism evidence="1 2">
    <name type="scientific">Rehmannia glutinosa</name>
    <name type="common">Chinese foxglove</name>
    <dbReference type="NCBI Taxonomy" id="99300"/>
    <lineage>
        <taxon>Eukaryota</taxon>
        <taxon>Viridiplantae</taxon>
        <taxon>Streptophyta</taxon>
        <taxon>Embryophyta</taxon>
        <taxon>Tracheophyta</taxon>
        <taxon>Spermatophyta</taxon>
        <taxon>Magnoliopsida</taxon>
        <taxon>eudicotyledons</taxon>
        <taxon>Gunneridae</taxon>
        <taxon>Pentapetalae</taxon>
        <taxon>asterids</taxon>
        <taxon>lamiids</taxon>
        <taxon>Lamiales</taxon>
        <taxon>Orobanchaceae</taxon>
        <taxon>Rehmannieae</taxon>
        <taxon>Rehmannia</taxon>
    </lineage>
</organism>
<comment type="caution">
    <text evidence="1">The sequence shown here is derived from an EMBL/GenBank/DDBJ whole genome shotgun (WGS) entry which is preliminary data.</text>
</comment>
<sequence>MCRLVWWSIAPQDPRSEFLFDPAKWPRAQMDEDFLKLSKMFNALRSVVRVPNIDPKYKIAILASKQDHCLVDLMHGWQNRGLPVEITDVISNHDRGPNTHVMRFLERHGIPYHCLEISKEGKG</sequence>
<protein>
    <submittedName>
        <fullName evidence="1">Uncharacterized protein</fullName>
    </submittedName>
</protein>
<gene>
    <name evidence="1" type="ORF">DH2020_044777</name>
</gene>
<dbReference type="InterPro" id="IPR004810">
    <property type="entry name" value="PurU"/>
</dbReference>
<evidence type="ECO:0000313" key="2">
    <source>
        <dbReference type="Proteomes" id="UP001318860"/>
    </source>
</evidence>
<dbReference type="PANTHER" id="PTHR42706:SF1">
    <property type="entry name" value="FORMYLTETRAHYDROFOLATE DEFORMYLASE 2, MITOCHONDRIAL"/>
    <property type="match status" value="1"/>
</dbReference>
<proteinExistence type="predicted"/>
<dbReference type="EMBL" id="JABTTQ020002903">
    <property type="protein sequence ID" value="KAK6121477.1"/>
    <property type="molecule type" value="Genomic_DNA"/>
</dbReference>
<dbReference type="Gene3D" id="3.40.50.170">
    <property type="entry name" value="Formyl transferase, N-terminal domain"/>
    <property type="match status" value="1"/>
</dbReference>
<reference evidence="1 2" key="1">
    <citation type="journal article" date="2021" name="Comput. Struct. Biotechnol. J.">
        <title>De novo genome assembly of the potent medicinal plant Rehmannia glutinosa using nanopore technology.</title>
        <authorList>
            <person name="Ma L."/>
            <person name="Dong C."/>
            <person name="Song C."/>
            <person name="Wang X."/>
            <person name="Zheng X."/>
            <person name="Niu Y."/>
            <person name="Chen S."/>
            <person name="Feng W."/>
        </authorList>
    </citation>
    <scope>NUCLEOTIDE SEQUENCE [LARGE SCALE GENOMIC DNA]</scope>
    <source>
        <strain evidence="1">DH-2019</strain>
    </source>
</reference>
<accession>A0ABR0UG08</accession>
<evidence type="ECO:0000313" key="1">
    <source>
        <dbReference type="EMBL" id="KAK6121477.1"/>
    </source>
</evidence>
<keyword evidence="2" id="KW-1185">Reference proteome</keyword>
<dbReference type="SUPFAM" id="SSF53328">
    <property type="entry name" value="Formyltransferase"/>
    <property type="match status" value="1"/>
</dbReference>
<dbReference type="InterPro" id="IPR036477">
    <property type="entry name" value="Formyl_transf_N_sf"/>
</dbReference>
<name>A0ABR0UG08_REHGL</name>
<dbReference type="Proteomes" id="UP001318860">
    <property type="component" value="Unassembled WGS sequence"/>
</dbReference>